<dbReference type="CDD" id="cd17330">
    <property type="entry name" value="MFS_SLC46_TetA_like"/>
    <property type="match status" value="1"/>
</dbReference>
<feature type="transmembrane region" description="Helical" evidence="6">
    <location>
        <begin position="370"/>
        <end position="391"/>
    </location>
</feature>
<evidence type="ECO:0000256" key="6">
    <source>
        <dbReference type="SAM" id="Phobius"/>
    </source>
</evidence>
<protein>
    <recommendedName>
        <fullName evidence="7">Major facilitator superfamily (MFS) profile domain-containing protein</fullName>
    </recommendedName>
</protein>
<evidence type="ECO:0000256" key="4">
    <source>
        <dbReference type="ARBA" id="ARBA00022989"/>
    </source>
</evidence>
<gene>
    <name evidence="8" type="ORF">D9758_007843</name>
</gene>
<feature type="transmembrane region" description="Helical" evidence="6">
    <location>
        <begin position="201"/>
        <end position="223"/>
    </location>
</feature>
<name>A0A8H5FV26_9AGAR</name>
<keyword evidence="4 6" id="KW-1133">Transmembrane helix</keyword>
<keyword evidence="3 6" id="KW-0812">Transmembrane</keyword>
<evidence type="ECO:0000256" key="5">
    <source>
        <dbReference type="ARBA" id="ARBA00023136"/>
    </source>
</evidence>
<dbReference type="InterPro" id="IPR011701">
    <property type="entry name" value="MFS"/>
</dbReference>
<organism evidence="8 9">
    <name type="scientific">Tetrapyrgos nigripes</name>
    <dbReference type="NCBI Taxonomy" id="182062"/>
    <lineage>
        <taxon>Eukaryota</taxon>
        <taxon>Fungi</taxon>
        <taxon>Dikarya</taxon>
        <taxon>Basidiomycota</taxon>
        <taxon>Agaricomycotina</taxon>
        <taxon>Agaricomycetes</taxon>
        <taxon>Agaricomycetidae</taxon>
        <taxon>Agaricales</taxon>
        <taxon>Marasmiineae</taxon>
        <taxon>Marasmiaceae</taxon>
        <taxon>Tetrapyrgos</taxon>
    </lineage>
</organism>
<dbReference type="Gene3D" id="1.20.1250.20">
    <property type="entry name" value="MFS general substrate transporter like domains"/>
    <property type="match status" value="1"/>
</dbReference>
<dbReference type="SUPFAM" id="SSF103473">
    <property type="entry name" value="MFS general substrate transporter"/>
    <property type="match status" value="1"/>
</dbReference>
<sequence length="474" mass="51965">MSTLDSYETTPLLQVPAKKRTPLPWTQIIVLVLVQIAEPITSQVIYPFINKLIAELPITEGDETRVGYYAGLIESLFFVTEALTILQWSRWSDHVGRKPILMIGLSGLTLSMLFFGISKSFEGLIISRCLAGLLNGNIGVLKSMMGELTDETNIAQGMALMPVTWSCGATLGPVLGGWLANPHERFPSIFGQSEFWREYPYALPCFVAAGYCAFAFLLTLFCLKETVEVGKPRDQTLVEENALPTRSGEIPLSLKQILGYPRVVVVVVNYAFLAFLDIAFRALQPLVYTTSIPNGGLGLPPPSVGLALGAFGLASGLFQTFVFVYIYEWLGPKPIFRLSISTYLPMFILFPLMNLSAMHNGVNWLTWVEIAFQVSFYVLMDMGFCTINIYIRASAPSNRSLGATNGLSQTSASIARAIGPALSNSLFAVSRQHNLLGGHLVYAVSAVVAGCAIVMTNYLPKDIWHQESTESDSQ</sequence>
<evidence type="ECO:0000256" key="1">
    <source>
        <dbReference type="ARBA" id="ARBA00004141"/>
    </source>
</evidence>
<comment type="caution">
    <text evidence="8">The sequence shown here is derived from an EMBL/GenBank/DDBJ whole genome shotgun (WGS) entry which is preliminary data.</text>
</comment>
<keyword evidence="2" id="KW-0813">Transport</keyword>
<dbReference type="InterPro" id="IPR036259">
    <property type="entry name" value="MFS_trans_sf"/>
</dbReference>
<feature type="transmembrane region" description="Helical" evidence="6">
    <location>
        <begin position="440"/>
        <end position="459"/>
    </location>
</feature>
<dbReference type="PROSITE" id="PS50850">
    <property type="entry name" value="MFS"/>
    <property type="match status" value="1"/>
</dbReference>
<feature type="transmembrane region" description="Helical" evidence="6">
    <location>
        <begin position="66"/>
        <end position="88"/>
    </location>
</feature>
<evidence type="ECO:0000313" key="8">
    <source>
        <dbReference type="EMBL" id="KAF5350201.1"/>
    </source>
</evidence>
<dbReference type="GO" id="GO:0022857">
    <property type="term" value="F:transmembrane transporter activity"/>
    <property type="evidence" value="ECO:0007669"/>
    <property type="project" value="InterPro"/>
</dbReference>
<reference evidence="8 9" key="1">
    <citation type="journal article" date="2020" name="ISME J.">
        <title>Uncovering the hidden diversity of litter-decomposition mechanisms in mushroom-forming fungi.</title>
        <authorList>
            <person name="Floudas D."/>
            <person name="Bentzer J."/>
            <person name="Ahren D."/>
            <person name="Johansson T."/>
            <person name="Persson P."/>
            <person name="Tunlid A."/>
        </authorList>
    </citation>
    <scope>NUCLEOTIDE SEQUENCE [LARGE SCALE GENOMIC DNA]</scope>
    <source>
        <strain evidence="8 9">CBS 291.85</strain>
    </source>
</reference>
<dbReference type="Pfam" id="PF07690">
    <property type="entry name" value="MFS_1"/>
    <property type="match status" value="1"/>
</dbReference>
<dbReference type="PANTHER" id="PTHR23504">
    <property type="entry name" value="MAJOR FACILITATOR SUPERFAMILY DOMAIN-CONTAINING PROTEIN 10"/>
    <property type="match status" value="1"/>
</dbReference>
<dbReference type="InterPro" id="IPR020846">
    <property type="entry name" value="MFS_dom"/>
</dbReference>
<evidence type="ECO:0000259" key="7">
    <source>
        <dbReference type="PROSITE" id="PS50850"/>
    </source>
</evidence>
<evidence type="ECO:0000256" key="3">
    <source>
        <dbReference type="ARBA" id="ARBA00022692"/>
    </source>
</evidence>
<dbReference type="AlphaFoldDB" id="A0A8H5FV26"/>
<keyword evidence="5 6" id="KW-0472">Membrane</keyword>
<accession>A0A8H5FV26</accession>
<feature type="transmembrane region" description="Helical" evidence="6">
    <location>
        <begin position="100"/>
        <end position="117"/>
    </location>
</feature>
<dbReference type="GO" id="GO:0016020">
    <property type="term" value="C:membrane"/>
    <property type="evidence" value="ECO:0007669"/>
    <property type="project" value="UniProtKB-SubCell"/>
</dbReference>
<evidence type="ECO:0000256" key="2">
    <source>
        <dbReference type="ARBA" id="ARBA00022448"/>
    </source>
</evidence>
<dbReference type="Proteomes" id="UP000559256">
    <property type="component" value="Unassembled WGS sequence"/>
</dbReference>
<proteinExistence type="predicted"/>
<feature type="transmembrane region" description="Helical" evidence="6">
    <location>
        <begin position="338"/>
        <end position="358"/>
    </location>
</feature>
<comment type="subcellular location">
    <subcellularLocation>
        <location evidence="1">Membrane</location>
        <topology evidence="1">Multi-pass membrane protein</topology>
    </subcellularLocation>
</comment>
<dbReference type="OrthoDB" id="419616at2759"/>
<evidence type="ECO:0000313" key="9">
    <source>
        <dbReference type="Proteomes" id="UP000559256"/>
    </source>
</evidence>
<feature type="transmembrane region" description="Helical" evidence="6">
    <location>
        <begin position="263"/>
        <end position="283"/>
    </location>
</feature>
<feature type="domain" description="Major facilitator superfamily (MFS) profile" evidence="7">
    <location>
        <begin position="27"/>
        <end position="463"/>
    </location>
</feature>
<feature type="transmembrane region" description="Helical" evidence="6">
    <location>
        <begin position="162"/>
        <end position="181"/>
    </location>
</feature>
<dbReference type="PANTHER" id="PTHR23504:SF15">
    <property type="entry name" value="MAJOR FACILITATOR SUPERFAMILY (MFS) PROFILE DOMAIN-CONTAINING PROTEIN"/>
    <property type="match status" value="1"/>
</dbReference>
<keyword evidence="9" id="KW-1185">Reference proteome</keyword>
<feature type="transmembrane region" description="Helical" evidence="6">
    <location>
        <begin position="303"/>
        <end position="326"/>
    </location>
</feature>
<dbReference type="EMBL" id="JAACJM010000076">
    <property type="protein sequence ID" value="KAF5350201.1"/>
    <property type="molecule type" value="Genomic_DNA"/>
</dbReference>